<dbReference type="Proteomes" id="UP000216312">
    <property type="component" value="Unassembled WGS sequence"/>
</dbReference>
<evidence type="ECO:0000313" key="1">
    <source>
        <dbReference type="EMBL" id="OYV03138.1"/>
    </source>
</evidence>
<accession>A0A257LTY0</accession>
<dbReference type="EMBL" id="NMUJ01000019">
    <property type="protein sequence ID" value="OYV03138.1"/>
    <property type="molecule type" value="Genomic_DNA"/>
</dbReference>
<gene>
    <name evidence="1" type="ORF">CGW93_02215</name>
</gene>
<name>A0A257LTY0_UNCW3</name>
<proteinExistence type="predicted"/>
<protein>
    <submittedName>
        <fullName evidence="1">Uncharacterized protein</fullName>
    </submittedName>
</protein>
<comment type="caution">
    <text evidence="1">The sequence shown here is derived from an EMBL/GenBank/DDBJ whole genome shotgun (WGS) entry which is preliminary data.</text>
</comment>
<sequence length="74" mass="8093">MEAKRTGADIVAEIPYGEDIADRVGRLVGLRPDLIFVACVMSSAAEVCRALQGCSRIRCYECGTKGNERGRYQP</sequence>
<dbReference type="AlphaFoldDB" id="A0A257LTY0"/>
<evidence type="ECO:0000313" key="2">
    <source>
        <dbReference type="Proteomes" id="UP000216312"/>
    </source>
</evidence>
<reference evidence="2" key="1">
    <citation type="submission" date="2017-07" db="EMBL/GenBank/DDBJ databases">
        <title>Novel pathways for hydrocarbon cycling and metabolic interdependencies in hydrothermal sediment communities.</title>
        <authorList>
            <person name="Dombrowski N."/>
            <person name="Seitz K."/>
            <person name="Teske A."/>
            <person name="Baker B."/>
        </authorList>
    </citation>
    <scope>NUCLEOTIDE SEQUENCE [LARGE SCALE GENOMIC DNA]</scope>
</reference>
<organism evidence="1 2">
    <name type="scientific">candidate division WOR-3 bacterium 4484_18</name>
    <dbReference type="NCBI Taxonomy" id="2020626"/>
    <lineage>
        <taxon>Bacteria</taxon>
        <taxon>Bacteria division WOR-3</taxon>
    </lineage>
</organism>